<dbReference type="PROSITE" id="PS50893">
    <property type="entry name" value="ABC_TRANSPORTER_2"/>
    <property type="match status" value="1"/>
</dbReference>
<dbReference type="GO" id="GO:0005886">
    <property type="term" value="C:plasma membrane"/>
    <property type="evidence" value="ECO:0007669"/>
    <property type="project" value="UniProtKB-SubCell"/>
</dbReference>
<feature type="domain" description="ABC transporter" evidence="9">
    <location>
        <begin position="2"/>
        <end position="243"/>
    </location>
</feature>
<evidence type="ECO:0000256" key="1">
    <source>
        <dbReference type="ARBA" id="ARBA00004202"/>
    </source>
</evidence>
<gene>
    <name evidence="10" type="ORF">ET495_01360</name>
</gene>
<dbReference type="GO" id="GO:0016887">
    <property type="term" value="F:ATP hydrolysis activity"/>
    <property type="evidence" value="ECO:0007669"/>
    <property type="project" value="InterPro"/>
</dbReference>
<evidence type="ECO:0000256" key="8">
    <source>
        <dbReference type="SAM" id="MobiDB-lite"/>
    </source>
</evidence>
<dbReference type="PROSITE" id="PS00211">
    <property type="entry name" value="ABC_TRANSPORTER_1"/>
    <property type="match status" value="1"/>
</dbReference>
<dbReference type="PANTHER" id="PTHR43166">
    <property type="entry name" value="AMINO ACID IMPORT ATP-BINDING PROTEIN"/>
    <property type="match status" value="1"/>
</dbReference>
<evidence type="ECO:0000256" key="5">
    <source>
        <dbReference type="ARBA" id="ARBA00022741"/>
    </source>
</evidence>
<organism evidence="10 11">
    <name type="scientific">Xylanimonas allomyrinae</name>
    <dbReference type="NCBI Taxonomy" id="2509459"/>
    <lineage>
        <taxon>Bacteria</taxon>
        <taxon>Bacillati</taxon>
        <taxon>Actinomycetota</taxon>
        <taxon>Actinomycetes</taxon>
        <taxon>Micrococcales</taxon>
        <taxon>Promicromonosporaceae</taxon>
        <taxon>Xylanimonas</taxon>
    </lineage>
</organism>
<evidence type="ECO:0000256" key="4">
    <source>
        <dbReference type="ARBA" id="ARBA00022475"/>
    </source>
</evidence>
<accession>A0A4P6EPI2</accession>
<comment type="subcellular location">
    <subcellularLocation>
        <location evidence="1">Cell membrane</location>
        <topology evidence="1">Peripheral membrane protein</topology>
    </subcellularLocation>
</comment>
<evidence type="ECO:0000256" key="7">
    <source>
        <dbReference type="ARBA" id="ARBA00023136"/>
    </source>
</evidence>
<keyword evidence="4" id="KW-1003">Cell membrane</keyword>
<dbReference type="Pfam" id="PF00005">
    <property type="entry name" value="ABC_tran"/>
    <property type="match status" value="1"/>
</dbReference>
<evidence type="ECO:0000256" key="2">
    <source>
        <dbReference type="ARBA" id="ARBA00005417"/>
    </source>
</evidence>
<sequence>MLRVDDLDKYYGDRQILDSVNLEVRKGETVAIVGSSGSGKSTLLRCMGLLEPFDGGSVSLRGSVIAKGSESRRHERKADARRRTSFGFVFQNFNLINNRTALENVMEGPVIVKGMTEDAARKRAVEVLERVGVGHRVNASVPEMSGGEQQRVAIARSLAMSPQCLLLDEPTSALDPELVGEVLDVVSELAREGVTMAIVTHEMGFAYGAADRLVFLKEGRVWEEGAAQQTLRTPRTPELATFLRRFHYSSMPVQDGAGLARAQDGRATPPDGVDRPAARSGTSPLGEVGVSDLCLVPTTEGSTRD</sequence>
<dbReference type="SUPFAM" id="SSF52540">
    <property type="entry name" value="P-loop containing nucleoside triphosphate hydrolases"/>
    <property type="match status" value="1"/>
</dbReference>
<keyword evidence="3" id="KW-0813">Transport</keyword>
<dbReference type="InterPro" id="IPR050086">
    <property type="entry name" value="MetN_ABC_transporter-like"/>
</dbReference>
<keyword evidence="7" id="KW-0472">Membrane</keyword>
<dbReference type="InterPro" id="IPR003593">
    <property type="entry name" value="AAA+_ATPase"/>
</dbReference>
<keyword evidence="5" id="KW-0547">Nucleotide-binding</keyword>
<proteinExistence type="inferred from homology"/>
<dbReference type="InterPro" id="IPR017871">
    <property type="entry name" value="ABC_transporter-like_CS"/>
</dbReference>
<dbReference type="KEGG" id="xyl:ET495_01360"/>
<dbReference type="OrthoDB" id="9802264at2"/>
<feature type="region of interest" description="Disordered" evidence="8">
    <location>
        <begin position="257"/>
        <end position="305"/>
    </location>
</feature>
<dbReference type="PANTHER" id="PTHR43166:SF9">
    <property type="entry name" value="GLUTAMATE_ASPARTATE IMPORT ATP-BINDING PROTEIN GLTL"/>
    <property type="match status" value="1"/>
</dbReference>
<evidence type="ECO:0000256" key="3">
    <source>
        <dbReference type="ARBA" id="ARBA00022448"/>
    </source>
</evidence>
<evidence type="ECO:0000259" key="9">
    <source>
        <dbReference type="PROSITE" id="PS50893"/>
    </source>
</evidence>
<keyword evidence="11" id="KW-1185">Reference proteome</keyword>
<dbReference type="SMART" id="SM00382">
    <property type="entry name" value="AAA"/>
    <property type="match status" value="1"/>
</dbReference>
<reference evidence="10 11" key="1">
    <citation type="submission" date="2019-01" db="EMBL/GenBank/DDBJ databases">
        <title>Genome sequencing of strain 2JSPR-7.</title>
        <authorList>
            <person name="Heo J."/>
            <person name="Kim S.-J."/>
            <person name="Kim J.-S."/>
            <person name="Hong S.-B."/>
            <person name="Kwon S.-W."/>
        </authorList>
    </citation>
    <scope>NUCLEOTIDE SEQUENCE [LARGE SCALE GENOMIC DNA]</scope>
    <source>
        <strain evidence="10 11">2JSPR-7</strain>
    </source>
</reference>
<dbReference type="GO" id="GO:0005524">
    <property type="term" value="F:ATP binding"/>
    <property type="evidence" value="ECO:0007669"/>
    <property type="project" value="UniProtKB-KW"/>
</dbReference>
<name>A0A4P6EPI2_9MICO</name>
<keyword evidence="6 10" id="KW-0067">ATP-binding</keyword>
<protein>
    <submittedName>
        <fullName evidence="10">Amino acid ABC transporter ATP-binding protein</fullName>
    </submittedName>
</protein>
<dbReference type="EMBL" id="CP035495">
    <property type="protein sequence ID" value="QAY64684.1"/>
    <property type="molecule type" value="Genomic_DNA"/>
</dbReference>
<evidence type="ECO:0000313" key="11">
    <source>
        <dbReference type="Proteomes" id="UP000291758"/>
    </source>
</evidence>
<dbReference type="AlphaFoldDB" id="A0A4P6EPI2"/>
<dbReference type="InterPro" id="IPR003439">
    <property type="entry name" value="ABC_transporter-like_ATP-bd"/>
</dbReference>
<dbReference type="Proteomes" id="UP000291758">
    <property type="component" value="Chromosome"/>
</dbReference>
<dbReference type="Gene3D" id="3.40.50.300">
    <property type="entry name" value="P-loop containing nucleotide triphosphate hydrolases"/>
    <property type="match status" value="1"/>
</dbReference>
<comment type="similarity">
    <text evidence="2">Belongs to the ABC transporter superfamily.</text>
</comment>
<dbReference type="InterPro" id="IPR027417">
    <property type="entry name" value="P-loop_NTPase"/>
</dbReference>
<evidence type="ECO:0000256" key="6">
    <source>
        <dbReference type="ARBA" id="ARBA00022840"/>
    </source>
</evidence>
<evidence type="ECO:0000313" key="10">
    <source>
        <dbReference type="EMBL" id="QAY64684.1"/>
    </source>
</evidence>